<accession>A0A378N5X4</accession>
<organism evidence="1 2">
    <name type="scientific">Mannheimia haemolytica</name>
    <name type="common">Pasteurella haemolytica</name>
    <dbReference type="NCBI Taxonomy" id="75985"/>
    <lineage>
        <taxon>Bacteria</taxon>
        <taxon>Pseudomonadati</taxon>
        <taxon>Pseudomonadota</taxon>
        <taxon>Gammaproteobacteria</taxon>
        <taxon>Pasteurellales</taxon>
        <taxon>Pasteurellaceae</taxon>
        <taxon>Mannheimia</taxon>
    </lineage>
</organism>
<evidence type="ECO:0000313" key="2">
    <source>
        <dbReference type="Proteomes" id="UP000254802"/>
    </source>
</evidence>
<dbReference type="Proteomes" id="UP000254802">
    <property type="component" value="Unassembled WGS sequence"/>
</dbReference>
<gene>
    <name evidence="1" type="ORF">NCTC10638_03014</name>
</gene>
<protein>
    <submittedName>
        <fullName evidence="1">Uncharacterized protein</fullName>
    </submittedName>
</protein>
<dbReference type="AlphaFoldDB" id="A0A378N5X4"/>
<name>A0A378N5X4_MANHA</name>
<sequence length="41" mass="5137">MYYNHHRTHQGKNVLVAEHRWQPYLMEKRIWGGKEFKLKLI</sequence>
<reference evidence="1 2" key="1">
    <citation type="submission" date="2018-06" db="EMBL/GenBank/DDBJ databases">
        <authorList>
            <consortium name="Pathogen Informatics"/>
            <person name="Doyle S."/>
        </authorList>
    </citation>
    <scope>NUCLEOTIDE SEQUENCE [LARGE SCALE GENOMIC DNA]</scope>
    <source>
        <strain evidence="1 2">NCTC10638</strain>
    </source>
</reference>
<proteinExistence type="predicted"/>
<dbReference type="EMBL" id="UGPN01000002">
    <property type="protein sequence ID" value="STY63842.1"/>
    <property type="molecule type" value="Genomic_DNA"/>
</dbReference>
<evidence type="ECO:0000313" key="1">
    <source>
        <dbReference type="EMBL" id="STY63842.1"/>
    </source>
</evidence>